<feature type="domain" description="Pyrroline-5-carboxylate reductase catalytic N-terminal" evidence="4">
    <location>
        <begin position="3"/>
        <end position="98"/>
    </location>
</feature>
<dbReference type="Pfam" id="PF14748">
    <property type="entry name" value="P5CR_dimer"/>
    <property type="match status" value="1"/>
</dbReference>
<keyword evidence="2 3" id="KW-0521">NADP</keyword>
<dbReference type="OrthoDB" id="9805754at2"/>
<dbReference type="Gene3D" id="1.10.3730.10">
    <property type="entry name" value="ProC C-terminal domain-like"/>
    <property type="match status" value="1"/>
</dbReference>
<organism evidence="7 8">
    <name type="scientific">Brevibacillus agri</name>
    <dbReference type="NCBI Taxonomy" id="51101"/>
    <lineage>
        <taxon>Bacteria</taxon>
        <taxon>Bacillati</taxon>
        <taxon>Bacillota</taxon>
        <taxon>Bacilli</taxon>
        <taxon>Bacillales</taxon>
        <taxon>Paenibacillaceae</taxon>
        <taxon>Brevibacillus</taxon>
    </lineage>
</organism>
<keyword evidence="9" id="KW-1185">Reference proteome</keyword>
<dbReference type="Proteomes" id="UP000317180">
    <property type="component" value="Unassembled WGS sequence"/>
</dbReference>
<comment type="subcellular location">
    <subcellularLocation>
        <location evidence="2">Cytoplasm</location>
    </subcellularLocation>
</comment>
<reference evidence="6 9" key="2">
    <citation type="submission" date="2019-06" db="EMBL/GenBank/DDBJ databases">
        <title>Whole genome shotgun sequence of Brevibacillus agri NBRC 15538.</title>
        <authorList>
            <person name="Hosoyama A."/>
            <person name="Uohara A."/>
            <person name="Ohji S."/>
            <person name="Ichikawa N."/>
        </authorList>
    </citation>
    <scope>NUCLEOTIDE SEQUENCE [LARGE SCALE GENOMIC DNA]</scope>
    <source>
        <strain evidence="6 9">NBRC 15538</strain>
    </source>
</reference>
<dbReference type="EC" id="1.5.1.2" evidence="2"/>
<dbReference type="HAMAP" id="MF_01925">
    <property type="entry name" value="P5C_reductase"/>
    <property type="match status" value="1"/>
</dbReference>
<dbReference type="InterPro" id="IPR008927">
    <property type="entry name" value="6-PGluconate_DH-like_C_sf"/>
</dbReference>
<evidence type="ECO:0000313" key="8">
    <source>
        <dbReference type="Proteomes" id="UP000276178"/>
    </source>
</evidence>
<comment type="pathway">
    <text evidence="2">Amino-acid biosynthesis; L-proline biosynthesis; L-proline from L-glutamate 5-semialdehyde: step 1/1.</text>
</comment>
<keyword evidence="2" id="KW-0028">Amino-acid biosynthesis</keyword>
<dbReference type="RefSeq" id="WP_122952712.1">
    <property type="nucleotide sequence ID" value="NZ_BJOD01000018.1"/>
</dbReference>
<dbReference type="GO" id="GO:0005737">
    <property type="term" value="C:cytoplasm"/>
    <property type="evidence" value="ECO:0007669"/>
    <property type="project" value="UniProtKB-SubCell"/>
</dbReference>
<dbReference type="EMBL" id="BJOD01000018">
    <property type="protein sequence ID" value="GED26056.1"/>
    <property type="molecule type" value="Genomic_DNA"/>
</dbReference>
<reference evidence="7 8" key="1">
    <citation type="submission" date="2018-10" db="EMBL/GenBank/DDBJ databases">
        <title>Phylogenomics of Brevibacillus.</title>
        <authorList>
            <person name="Dunlap C."/>
        </authorList>
    </citation>
    <scope>NUCLEOTIDE SEQUENCE [LARGE SCALE GENOMIC DNA]</scope>
    <source>
        <strain evidence="7 8">NRRL NRS 1219</strain>
    </source>
</reference>
<feature type="binding site" evidence="3">
    <location>
        <begin position="7"/>
        <end position="12"/>
    </location>
    <ligand>
        <name>NADP(+)</name>
        <dbReference type="ChEBI" id="CHEBI:58349"/>
    </ligand>
</feature>
<dbReference type="InterPro" id="IPR029036">
    <property type="entry name" value="P5CR_dimer"/>
</dbReference>
<keyword evidence="2" id="KW-0560">Oxidoreductase</keyword>
<dbReference type="AlphaFoldDB" id="A0A3M8B1J7"/>
<dbReference type="EMBL" id="RHHN01000025">
    <property type="protein sequence ID" value="RNB57192.1"/>
    <property type="molecule type" value="Genomic_DNA"/>
</dbReference>
<sequence length="277" mass="30159">MDKIGFIGTGSMGSILIEALLSAKALSPSQITISNRTIEKAEQLAKRLGGLAVAHSNVDLAREADMILLCVKPLEYSVLLEQLAPVLTAEQLIVTITSPIKLEHLESKVPCAIARVVPSITNAAQSGASLCEFGARVDEEQRHYIRNLFAHISTPVEITAPFLRITSDIASCGPAFLSYILQQMIQDAVEETGISTEAATYLTSQMLIGVADLLREEKFTLPSLQQRVCVPGGITGEGLIPLQSKLPGIFAEVFRRTRAKFAEDQELLDRYLNEQPQ</sequence>
<evidence type="ECO:0000313" key="9">
    <source>
        <dbReference type="Proteomes" id="UP000317180"/>
    </source>
</evidence>
<dbReference type="InterPro" id="IPR036291">
    <property type="entry name" value="NAD(P)-bd_dom_sf"/>
</dbReference>
<name>A0A3M8B1J7_9BACL</name>
<dbReference type="InterPro" id="IPR000304">
    <property type="entry name" value="Pyrroline-COOH_reductase"/>
</dbReference>
<dbReference type="InterPro" id="IPR053790">
    <property type="entry name" value="P5CR-like_CS"/>
</dbReference>
<dbReference type="PIRSF" id="PIRSF000193">
    <property type="entry name" value="Pyrrol-5-carb_rd"/>
    <property type="match status" value="1"/>
</dbReference>
<gene>
    <name evidence="2" type="primary">proC</name>
    <name evidence="6" type="synonym">comER</name>
    <name evidence="6" type="ORF">BAG01nite_21580</name>
    <name evidence="7" type="ORF">EB820_07875</name>
</gene>
<comment type="catalytic activity">
    <reaction evidence="2">
        <text>L-proline + NADP(+) = (S)-1-pyrroline-5-carboxylate + NADPH + 2 H(+)</text>
        <dbReference type="Rhea" id="RHEA:14109"/>
        <dbReference type="ChEBI" id="CHEBI:15378"/>
        <dbReference type="ChEBI" id="CHEBI:17388"/>
        <dbReference type="ChEBI" id="CHEBI:57783"/>
        <dbReference type="ChEBI" id="CHEBI:58349"/>
        <dbReference type="ChEBI" id="CHEBI:60039"/>
        <dbReference type="EC" id="1.5.1.2"/>
    </reaction>
</comment>
<evidence type="ECO:0000256" key="1">
    <source>
        <dbReference type="ARBA" id="ARBA00005525"/>
    </source>
</evidence>
<dbReference type="PANTHER" id="PTHR11645:SF51">
    <property type="entry name" value="COME OPERON PROTEIN 4"/>
    <property type="match status" value="1"/>
</dbReference>
<keyword evidence="2" id="KW-0641">Proline biosynthesis</keyword>
<dbReference type="GO" id="GO:0055129">
    <property type="term" value="P:L-proline biosynthetic process"/>
    <property type="evidence" value="ECO:0007669"/>
    <property type="project" value="UniProtKB-UniRule"/>
</dbReference>
<accession>A0A3M8B1J7</accession>
<dbReference type="SUPFAM" id="SSF51735">
    <property type="entry name" value="NAD(P)-binding Rossmann-fold domains"/>
    <property type="match status" value="1"/>
</dbReference>
<keyword evidence="2" id="KW-0963">Cytoplasm</keyword>
<evidence type="ECO:0000256" key="2">
    <source>
        <dbReference type="HAMAP-Rule" id="MF_01925"/>
    </source>
</evidence>
<evidence type="ECO:0000256" key="3">
    <source>
        <dbReference type="PIRSR" id="PIRSR000193-1"/>
    </source>
</evidence>
<dbReference type="NCBIfam" id="NF005814">
    <property type="entry name" value="PRK07680.1"/>
    <property type="match status" value="1"/>
</dbReference>
<comment type="similarity">
    <text evidence="1 2">Belongs to the pyrroline-5-carboxylate reductase family.</text>
</comment>
<proteinExistence type="inferred from homology"/>
<evidence type="ECO:0000313" key="6">
    <source>
        <dbReference type="EMBL" id="GED26056.1"/>
    </source>
</evidence>
<comment type="function">
    <text evidence="2">Catalyzes the reduction of 1-pyrroline-5-carboxylate (PCA) to L-proline.</text>
</comment>
<feature type="domain" description="Pyrroline-5-carboxylate reductase dimerisation" evidence="5">
    <location>
        <begin position="165"/>
        <end position="262"/>
    </location>
</feature>
<dbReference type="GO" id="GO:0004735">
    <property type="term" value="F:pyrroline-5-carboxylate reductase activity"/>
    <property type="evidence" value="ECO:0007669"/>
    <property type="project" value="UniProtKB-UniRule"/>
</dbReference>
<dbReference type="Gene3D" id="3.40.50.720">
    <property type="entry name" value="NAD(P)-binding Rossmann-like Domain"/>
    <property type="match status" value="1"/>
</dbReference>
<dbReference type="SUPFAM" id="SSF48179">
    <property type="entry name" value="6-phosphogluconate dehydrogenase C-terminal domain-like"/>
    <property type="match status" value="1"/>
</dbReference>
<dbReference type="PROSITE" id="PS00521">
    <property type="entry name" value="P5CR"/>
    <property type="match status" value="1"/>
</dbReference>
<evidence type="ECO:0000313" key="7">
    <source>
        <dbReference type="EMBL" id="RNB57192.1"/>
    </source>
</evidence>
<dbReference type="UniPathway" id="UPA00098">
    <property type="reaction ID" value="UER00361"/>
</dbReference>
<evidence type="ECO:0000259" key="5">
    <source>
        <dbReference type="Pfam" id="PF14748"/>
    </source>
</evidence>
<protein>
    <recommendedName>
        <fullName evidence="2">Pyrroline-5-carboxylate reductase</fullName>
        <shortName evidence="2">P5C reductase</shortName>
        <shortName evidence="2">P5CR</shortName>
        <ecNumber evidence="2">1.5.1.2</ecNumber>
    </recommendedName>
    <alternativeName>
        <fullName evidence="2">PCA reductase</fullName>
    </alternativeName>
</protein>
<dbReference type="Pfam" id="PF03807">
    <property type="entry name" value="F420_oxidored"/>
    <property type="match status" value="1"/>
</dbReference>
<dbReference type="PANTHER" id="PTHR11645">
    <property type="entry name" value="PYRROLINE-5-CARBOXYLATE REDUCTASE"/>
    <property type="match status" value="1"/>
</dbReference>
<feature type="binding site" evidence="3">
    <location>
        <position position="57"/>
    </location>
    <ligand>
        <name>NADPH</name>
        <dbReference type="ChEBI" id="CHEBI:57783"/>
    </ligand>
</feature>
<comment type="catalytic activity">
    <reaction evidence="2">
        <text>L-proline + NAD(+) = (S)-1-pyrroline-5-carboxylate + NADH + 2 H(+)</text>
        <dbReference type="Rhea" id="RHEA:14105"/>
        <dbReference type="ChEBI" id="CHEBI:15378"/>
        <dbReference type="ChEBI" id="CHEBI:17388"/>
        <dbReference type="ChEBI" id="CHEBI:57540"/>
        <dbReference type="ChEBI" id="CHEBI:57945"/>
        <dbReference type="ChEBI" id="CHEBI:60039"/>
        <dbReference type="EC" id="1.5.1.2"/>
    </reaction>
</comment>
<comment type="caution">
    <text evidence="7">The sequence shown here is derived from an EMBL/GenBank/DDBJ whole genome shotgun (WGS) entry which is preliminary data.</text>
</comment>
<dbReference type="GeneID" id="82812382"/>
<dbReference type="Proteomes" id="UP000276178">
    <property type="component" value="Unassembled WGS sequence"/>
</dbReference>
<evidence type="ECO:0000259" key="4">
    <source>
        <dbReference type="Pfam" id="PF03807"/>
    </source>
</evidence>
<dbReference type="InterPro" id="IPR028939">
    <property type="entry name" value="P5C_Rdtase_cat_N"/>
</dbReference>